<sequence length="37" mass="3780">MEAVNSRRSPTVAERTAVHDVSGTRPAAATLPVAACS</sequence>
<organism evidence="2 3">
    <name type="scientific">Nocardiopsis algeriensis</name>
    <dbReference type="NCBI Taxonomy" id="1478215"/>
    <lineage>
        <taxon>Bacteria</taxon>
        <taxon>Bacillati</taxon>
        <taxon>Actinomycetota</taxon>
        <taxon>Actinomycetes</taxon>
        <taxon>Streptosporangiales</taxon>
        <taxon>Nocardiopsidaceae</taxon>
        <taxon>Nocardiopsis</taxon>
    </lineage>
</organism>
<proteinExistence type="predicted"/>
<dbReference type="AlphaFoldDB" id="A0A841IJ75"/>
<reference evidence="2 3" key="1">
    <citation type="submission" date="2020-08" db="EMBL/GenBank/DDBJ databases">
        <title>Genomic Encyclopedia of Type Strains, Phase III (KMG-III): the genomes of soil and plant-associated and newly described type strains.</title>
        <authorList>
            <person name="Whitman W."/>
        </authorList>
    </citation>
    <scope>NUCLEOTIDE SEQUENCE [LARGE SCALE GENOMIC DNA]</scope>
    <source>
        <strain evidence="2 3">CECT 8712</strain>
    </source>
</reference>
<feature type="region of interest" description="Disordered" evidence="1">
    <location>
        <begin position="1"/>
        <end position="24"/>
    </location>
</feature>
<gene>
    <name evidence="2" type="ORF">FHS13_000655</name>
</gene>
<comment type="caution">
    <text evidence="2">The sequence shown here is derived from an EMBL/GenBank/DDBJ whole genome shotgun (WGS) entry which is preliminary data.</text>
</comment>
<keyword evidence="3" id="KW-1185">Reference proteome</keyword>
<evidence type="ECO:0000313" key="3">
    <source>
        <dbReference type="Proteomes" id="UP000536604"/>
    </source>
</evidence>
<protein>
    <submittedName>
        <fullName evidence="2">Uncharacterized protein</fullName>
    </submittedName>
</protein>
<evidence type="ECO:0000313" key="2">
    <source>
        <dbReference type="EMBL" id="MBB6118723.1"/>
    </source>
</evidence>
<accession>A0A841IJ75</accession>
<dbReference type="EMBL" id="JACHJO010000002">
    <property type="protein sequence ID" value="MBB6118723.1"/>
    <property type="molecule type" value="Genomic_DNA"/>
</dbReference>
<dbReference type="Proteomes" id="UP000536604">
    <property type="component" value="Unassembled WGS sequence"/>
</dbReference>
<evidence type="ECO:0000256" key="1">
    <source>
        <dbReference type="SAM" id="MobiDB-lite"/>
    </source>
</evidence>
<name>A0A841IJ75_9ACTN</name>